<dbReference type="HOGENOM" id="CLU_139132_1_1_9"/>
<dbReference type="RefSeq" id="WP_005215733.1">
    <property type="nucleotide sequence ID" value="NZ_KB291705.1"/>
</dbReference>
<reference evidence="2 3" key="1">
    <citation type="submission" date="2012-05" db="EMBL/GenBank/DDBJ databases">
        <authorList>
            <person name="Weinstock G."/>
            <person name="Sodergren E."/>
            <person name="Lobos E.A."/>
            <person name="Fulton L."/>
            <person name="Fulton R."/>
            <person name="Courtney L."/>
            <person name="Fronick C."/>
            <person name="O'Laughlin M."/>
            <person name="Godfrey J."/>
            <person name="Wilson R.M."/>
            <person name="Miner T."/>
            <person name="Farmer C."/>
            <person name="Delehaunty K."/>
            <person name="Cordes M."/>
            <person name="Minx P."/>
            <person name="Tomlinson C."/>
            <person name="Chen J."/>
            <person name="Wollam A."/>
            <person name="Pepin K.H."/>
            <person name="Bhonagiri V."/>
            <person name="Zhang X."/>
            <person name="Suruliraj S."/>
            <person name="Warren W."/>
            <person name="Mitreva M."/>
            <person name="Mardis E.R."/>
            <person name="Wilson R.K."/>
        </authorList>
    </citation>
    <scope>NUCLEOTIDE SEQUENCE [LARGE SCALE GENOMIC DNA]</scope>
    <source>
        <strain evidence="2 3">DSM 1785</strain>
    </source>
</reference>
<evidence type="ECO:0000313" key="2">
    <source>
        <dbReference type="EMBL" id="EKY22757.1"/>
    </source>
</evidence>
<dbReference type="PATRIC" id="fig|545697.3.peg.3055"/>
<accession>L1Q572</accession>
<dbReference type="eggNOG" id="ENOG5032Z3Y">
    <property type="taxonomic scope" value="Bacteria"/>
</dbReference>
<dbReference type="OrthoDB" id="5878625at2"/>
<dbReference type="AlphaFoldDB" id="L1Q572"/>
<feature type="domain" description="Prenylated flavin chaperone LpdD-like" evidence="1">
    <location>
        <begin position="9"/>
        <end position="122"/>
    </location>
</feature>
<name>L1Q572_9CLOT</name>
<proteinExistence type="predicted"/>
<dbReference type="EMBL" id="AMEZ01000120">
    <property type="protein sequence ID" value="EKY22757.1"/>
    <property type="molecule type" value="Genomic_DNA"/>
</dbReference>
<sequence>MIKIEKSTEDLKVTFIVVKMGNDMNISILGGDKPHIGAIALAVPREHFSENEKTSVSVSLLTVTGQKEDEIVMPVAKKISTSFNSSVVVSCGIHKDNITLKEIRTFVDLVNKATEEFIDKFKGLWDKLIS</sequence>
<dbReference type="STRING" id="545697.HMPREF0216_03121"/>
<evidence type="ECO:0000313" key="3">
    <source>
        <dbReference type="Proteomes" id="UP000010420"/>
    </source>
</evidence>
<evidence type="ECO:0000259" key="1">
    <source>
        <dbReference type="Pfam" id="PF21758"/>
    </source>
</evidence>
<keyword evidence="3" id="KW-1185">Reference proteome</keyword>
<gene>
    <name evidence="2" type="ORF">HMPREF0216_03121</name>
</gene>
<dbReference type="Pfam" id="PF21758">
    <property type="entry name" value="PAC_bac"/>
    <property type="match status" value="1"/>
</dbReference>
<dbReference type="InterPro" id="IPR048844">
    <property type="entry name" value="LpdD_chaperone-like"/>
</dbReference>
<organism evidence="2 3">
    <name type="scientific">Clostridium celatum DSM 1785</name>
    <dbReference type="NCBI Taxonomy" id="545697"/>
    <lineage>
        <taxon>Bacteria</taxon>
        <taxon>Bacillati</taxon>
        <taxon>Bacillota</taxon>
        <taxon>Clostridia</taxon>
        <taxon>Eubacteriales</taxon>
        <taxon>Clostridiaceae</taxon>
        <taxon>Clostridium</taxon>
    </lineage>
</organism>
<dbReference type="Proteomes" id="UP000010420">
    <property type="component" value="Unassembled WGS sequence"/>
</dbReference>
<protein>
    <recommendedName>
        <fullName evidence="1">Prenylated flavin chaperone LpdD-like domain-containing protein</fullName>
    </recommendedName>
</protein>
<comment type="caution">
    <text evidence="2">The sequence shown here is derived from an EMBL/GenBank/DDBJ whole genome shotgun (WGS) entry which is preliminary data.</text>
</comment>